<evidence type="ECO:0000313" key="1">
    <source>
        <dbReference type="EMBL" id="NYH26581.1"/>
    </source>
</evidence>
<dbReference type="SUPFAM" id="SSF51445">
    <property type="entry name" value="(Trans)glycosidases"/>
    <property type="match status" value="1"/>
</dbReference>
<accession>A0A7Y9WUY7</accession>
<dbReference type="AlphaFoldDB" id="A0A7Y9WUY7"/>
<reference evidence="1 2" key="1">
    <citation type="submission" date="2020-07" db="EMBL/GenBank/DDBJ databases">
        <title>Exploring microbial biodiversity for novel pathways involved in the catabolism of aromatic compounds derived from lignin.</title>
        <authorList>
            <person name="Elkins J."/>
        </authorList>
    </citation>
    <scope>NUCLEOTIDE SEQUENCE [LARGE SCALE GENOMIC DNA]</scope>
    <source>
        <strain evidence="1 2">H2C3C</strain>
    </source>
</reference>
<dbReference type="EMBL" id="JACCAS010000002">
    <property type="protein sequence ID" value="NYH26581.1"/>
    <property type="molecule type" value="Genomic_DNA"/>
</dbReference>
<comment type="caution">
    <text evidence="1">The sequence shown here is derived from an EMBL/GenBank/DDBJ whole genome shotgun (WGS) entry which is preliminary data.</text>
</comment>
<protein>
    <recommendedName>
        <fullName evidence="3">Glycosyl hydrolase</fullName>
    </recommendedName>
</protein>
<gene>
    <name evidence="1" type="ORF">GGD40_006152</name>
</gene>
<dbReference type="Gene3D" id="3.20.20.80">
    <property type="entry name" value="Glycosidases"/>
    <property type="match status" value="1"/>
</dbReference>
<name>A0A7Y9WUY7_9BURK</name>
<evidence type="ECO:0008006" key="3">
    <source>
        <dbReference type="Google" id="ProtNLM"/>
    </source>
</evidence>
<dbReference type="InterPro" id="IPR017853">
    <property type="entry name" value="GH"/>
</dbReference>
<evidence type="ECO:0000313" key="2">
    <source>
        <dbReference type="Proteomes" id="UP000540929"/>
    </source>
</evidence>
<dbReference type="Proteomes" id="UP000540929">
    <property type="component" value="Unassembled WGS sequence"/>
</dbReference>
<keyword evidence="2" id="KW-1185">Reference proteome</keyword>
<proteinExistence type="predicted"/>
<sequence length="312" mass="33525">MAQPFFGMNGHYMQGGIYESVALATQAAALADLGVRTYRQDVWIPSQVDLLVSTVIPALGPNVTVLPMIEAYPWNDPSLNGQPPTEASAYAYAYSLAAYAATKLAGIPMAEFGNEEDIDTHNAPVVGDGVSISNFDNATFPIWRGSLRGSLDGWRSVDTGHVTKLIANATSGGLHFGFLDGLMTGTQPDGSTGHPRITPDVLQWHWYSNGGDFENVTGTTGTYNVPARLKSSYNLPIVFTEIGVGQNNTEAQAQAYIAKTIPELVAAKSTYNVIGFNWYELYDDQSGTFGLLTGSQVQKPRYATLKSVIAAQ</sequence>
<organism evidence="1 2">
    <name type="scientific">Paraburkholderia bryophila</name>
    <dbReference type="NCBI Taxonomy" id="420952"/>
    <lineage>
        <taxon>Bacteria</taxon>
        <taxon>Pseudomonadati</taxon>
        <taxon>Pseudomonadota</taxon>
        <taxon>Betaproteobacteria</taxon>
        <taxon>Burkholderiales</taxon>
        <taxon>Burkholderiaceae</taxon>
        <taxon>Paraburkholderia</taxon>
    </lineage>
</organism>